<reference evidence="3 4" key="1">
    <citation type="submission" date="2020-01" db="EMBL/GenBank/DDBJ databases">
        <authorList>
            <person name="Gupta K D."/>
        </authorList>
    </citation>
    <scope>NUCLEOTIDE SEQUENCE [LARGE SCALE GENOMIC DNA]</scope>
</reference>
<keyword evidence="4" id="KW-1185">Reference proteome</keyword>
<dbReference type="SUPFAM" id="SSF55797">
    <property type="entry name" value="PR-1-like"/>
    <property type="match status" value="1"/>
</dbReference>
<dbReference type="EMBL" id="CACVBS010000028">
    <property type="protein sequence ID" value="CAA7260078.1"/>
    <property type="molecule type" value="Genomic_DNA"/>
</dbReference>
<dbReference type="Pfam" id="PF00188">
    <property type="entry name" value="CAP"/>
    <property type="match status" value="1"/>
</dbReference>
<dbReference type="Proteomes" id="UP000467700">
    <property type="component" value="Unassembled WGS sequence"/>
</dbReference>
<proteinExistence type="predicted"/>
<dbReference type="InterPro" id="IPR001283">
    <property type="entry name" value="CRISP-related"/>
</dbReference>
<evidence type="ECO:0000259" key="2">
    <source>
        <dbReference type="SMART" id="SM00198"/>
    </source>
</evidence>
<dbReference type="AlphaFoldDB" id="A0A8S0WVX6"/>
<name>A0A8S0WVX6_CYCAE</name>
<feature type="chain" id="PRO_5035869225" description="SCP domain-containing protein" evidence="1">
    <location>
        <begin position="24"/>
        <end position="184"/>
    </location>
</feature>
<dbReference type="OrthoDB" id="337038at2759"/>
<organism evidence="3 4">
    <name type="scientific">Cyclocybe aegerita</name>
    <name type="common">Black poplar mushroom</name>
    <name type="synonym">Agrocybe aegerita</name>
    <dbReference type="NCBI Taxonomy" id="1973307"/>
    <lineage>
        <taxon>Eukaryota</taxon>
        <taxon>Fungi</taxon>
        <taxon>Dikarya</taxon>
        <taxon>Basidiomycota</taxon>
        <taxon>Agaricomycotina</taxon>
        <taxon>Agaricomycetes</taxon>
        <taxon>Agaricomycetidae</taxon>
        <taxon>Agaricales</taxon>
        <taxon>Agaricineae</taxon>
        <taxon>Bolbitiaceae</taxon>
        <taxon>Cyclocybe</taxon>
    </lineage>
</organism>
<protein>
    <recommendedName>
        <fullName evidence="2">SCP domain-containing protein</fullName>
    </recommendedName>
</protein>
<evidence type="ECO:0000313" key="3">
    <source>
        <dbReference type="EMBL" id="CAA7260078.1"/>
    </source>
</evidence>
<dbReference type="PANTHER" id="PTHR10334">
    <property type="entry name" value="CYSTEINE-RICH SECRETORY PROTEIN-RELATED"/>
    <property type="match status" value="1"/>
</dbReference>
<dbReference type="Gene3D" id="3.40.33.10">
    <property type="entry name" value="CAP"/>
    <property type="match status" value="1"/>
</dbReference>
<sequence length="184" mass="20325">MFFVALFYAFALLFISFTSGIHAHVIPRHRHIPAIASRGSQRQIDAFLDAHNTIRASHSAPALTWSTSLAEKAEFWADQCQFIHSDGKLDDTLYGENIAAATGDFTIPAAVATFISDEDKYDPANPSYFRFTQVVWKSTTELGCAVSQCRGIFPQALLTRTTFYVCLYNPAGNIVGKAPENVQV</sequence>
<comment type="caution">
    <text evidence="3">The sequence shown here is derived from an EMBL/GenBank/DDBJ whole genome shotgun (WGS) entry which is preliminary data.</text>
</comment>
<evidence type="ECO:0000256" key="1">
    <source>
        <dbReference type="SAM" id="SignalP"/>
    </source>
</evidence>
<dbReference type="InterPro" id="IPR035940">
    <property type="entry name" value="CAP_sf"/>
</dbReference>
<keyword evidence="1" id="KW-0732">Signal</keyword>
<evidence type="ECO:0000313" key="4">
    <source>
        <dbReference type="Proteomes" id="UP000467700"/>
    </source>
</evidence>
<feature type="domain" description="SCP" evidence="2">
    <location>
        <begin position="42"/>
        <end position="176"/>
    </location>
</feature>
<gene>
    <name evidence="3" type="ORF">AAE3_LOCUS2281</name>
</gene>
<feature type="signal peptide" evidence="1">
    <location>
        <begin position="1"/>
        <end position="23"/>
    </location>
</feature>
<dbReference type="InterPro" id="IPR014044">
    <property type="entry name" value="CAP_dom"/>
</dbReference>
<dbReference type="SMART" id="SM00198">
    <property type="entry name" value="SCP"/>
    <property type="match status" value="1"/>
</dbReference>
<accession>A0A8S0WVX6</accession>
<dbReference type="PRINTS" id="PR00837">
    <property type="entry name" value="V5TPXLIKE"/>
</dbReference>